<evidence type="ECO:0000313" key="1">
    <source>
        <dbReference type="EMBL" id="SVA06993.1"/>
    </source>
</evidence>
<reference evidence="1" key="1">
    <citation type="submission" date="2018-05" db="EMBL/GenBank/DDBJ databases">
        <authorList>
            <person name="Lanie J.A."/>
            <person name="Ng W.-L."/>
            <person name="Kazmierczak K.M."/>
            <person name="Andrzejewski T.M."/>
            <person name="Davidsen T.M."/>
            <person name="Wayne K.J."/>
            <person name="Tettelin H."/>
            <person name="Glass J.I."/>
            <person name="Rusch D."/>
            <person name="Podicherti R."/>
            <person name="Tsui H.-C.T."/>
            <person name="Winkler M.E."/>
        </authorList>
    </citation>
    <scope>NUCLEOTIDE SEQUENCE</scope>
</reference>
<accession>A0A381T032</accession>
<dbReference type="EMBL" id="UINC01003514">
    <property type="protein sequence ID" value="SVA06993.1"/>
    <property type="molecule type" value="Genomic_DNA"/>
</dbReference>
<protein>
    <submittedName>
        <fullName evidence="1">Uncharacterized protein</fullName>
    </submittedName>
</protein>
<dbReference type="AlphaFoldDB" id="A0A381T032"/>
<sequence length="54" mass="6038">MVIMPTVEKYVVETNDGAVILETTDLDEAKAMIVGTNNILQYIFKEIEPDATIH</sequence>
<name>A0A381T032_9ZZZZ</name>
<proteinExistence type="predicted"/>
<gene>
    <name evidence="1" type="ORF">METZ01_LOCUS59847</name>
</gene>
<organism evidence="1">
    <name type="scientific">marine metagenome</name>
    <dbReference type="NCBI Taxonomy" id="408172"/>
    <lineage>
        <taxon>unclassified sequences</taxon>
        <taxon>metagenomes</taxon>
        <taxon>ecological metagenomes</taxon>
    </lineage>
</organism>